<evidence type="ECO:0000256" key="8">
    <source>
        <dbReference type="ARBA" id="ARBA00023077"/>
    </source>
</evidence>
<dbReference type="PROSITE" id="PS01156">
    <property type="entry name" value="TONB_DEPENDENT_REC_2"/>
    <property type="match status" value="1"/>
</dbReference>
<evidence type="ECO:0000256" key="4">
    <source>
        <dbReference type="ARBA" id="ARBA00022496"/>
    </source>
</evidence>
<dbReference type="InterPro" id="IPR036942">
    <property type="entry name" value="Beta-barrel_TonB_sf"/>
</dbReference>
<keyword evidence="8 13" id="KW-0798">TonB box</keyword>
<dbReference type="InterPro" id="IPR037066">
    <property type="entry name" value="Plug_dom_sf"/>
</dbReference>
<keyword evidence="4" id="KW-0406">Ion transport</keyword>
<evidence type="ECO:0000256" key="3">
    <source>
        <dbReference type="ARBA" id="ARBA00022452"/>
    </source>
</evidence>
<dbReference type="Gene3D" id="2.170.130.10">
    <property type="entry name" value="TonB-dependent receptor, plug domain"/>
    <property type="match status" value="1"/>
</dbReference>
<dbReference type="InterPro" id="IPR010917">
    <property type="entry name" value="TonB_rcpt_CS"/>
</dbReference>
<dbReference type="PROSITE" id="PS52016">
    <property type="entry name" value="TONB_DEPENDENT_REC_3"/>
    <property type="match status" value="1"/>
</dbReference>
<comment type="subcellular location">
    <subcellularLocation>
        <location evidence="1 11">Cell outer membrane</location>
        <topology evidence="1 11">Multi-pass membrane protein</topology>
    </subcellularLocation>
</comment>
<gene>
    <name evidence="16" type="ORF">N5I14_13780</name>
</gene>
<dbReference type="Pfam" id="PF00593">
    <property type="entry name" value="TonB_dep_Rec_b-barrel"/>
    <property type="match status" value="1"/>
</dbReference>
<evidence type="ECO:0000256" key="12">
    <source>
        <dbReference type="PROSITE-ProRule" id="PRU10144"/>
    </source>
</evidence>
<name>A0AA42UQH2_9PSED</name>
<evidence type="ECO:0000256" key="9">
    <source>
        <dbReference type="ARBA" id="ARBA00023136"/>
    </source>
</evidence>
<dbReference type="SMART" id="SM00965">
    <property type="entry name" value="STN"/>
    <property type="match status" value="1"/>
</dbReference>
<sequence>MPGTDLTSEKSMPAIRRLSPVSRPSQRLSPISFAVRCAMLGCLMGTASTLAQAAEPPAVASTRLDDATLRDYDIAKGPLGTTLGVFASQSGLLLSYDPELSRGRAAPALKGRYTVQEGARRLLANSGLQLLPNSRGAYILIPQAQTSATATELTPTMVAASELLDPQRDTYRAPRSTEHLSREDLDRFSTVSVGDMLKGVAGVQVGDSRNGGALDVNIRGIQGQSRVAVRVDGSEQAVDVYRGYGGTQQRSYIDPDLISSVTVNKGPSTRSGAIGGSVEMKTISVDDILVDGKDVGVRLTGNLWSNGVEPEHRNRNARDEDLSTVPRDERGSLFGSKAESGSAAFGYTHERFDLVAAYAHRNQGNYFSGKKGQDRYRLYDRDGDEQPSVANTYNAGEEVLNSSSETDSYLLKTTWRLADDHTLDLGYRRFDGHMGEIMPSDIFRYGTAGIYQYPTSEIQIDTYTARYHYLPEGNPWVDLTSRLWLTDSKTSTLSAAWMAPKSQLYRTDRAWSRQDNRRIGGDLNNVSRFTTAHGDFKLDLGGAFQLEDLQPQKSVVSTQHDINANRMLRDASRQEFSFNGNLEYKPTEALTLWGGGRYAHYQTKDNTVLAEARREEREMRWITASSPGHWGSMMWFPDQNGQYTDATDPRLNNGIVFENSNEPFNGVPFNESGATNVQVHPEGVSNVVTGYAYTPQGKSRGGGFAPAFGINVELLPDTFVYASYTEGLRLPSLFETSQGTQQVTPGKHLKPERSRSWEVGVSALRSDLLTAGDEASAKLAWFDNDIKNYITRYYDPSPGLWGQMTFSNTDSFHTRGLELQSHYDAGRVFADLSATYYLMTETCDAAFAAKLRASANRYQRTQDTPDCTSGSYMGSYTNTQNPPRFSANLLGGMRFFDETLTVGGRMTYSSGPTAQMDKPWQTGATTPQIDYRSVALFDLFLKYKLLEHTELNVSVQNLTDRYYLDPLAQSFMPAPGRTWRVGMVARF</sequence>
<evidence type="ECO:0000256" key="5">
    <source>
        <dbReference type="ARBA" id="ARBA00022692"/>
    </source>
</evidence>
<comment type="similarity">
    <text evidence="11 13">Belongs to the TonB-dependent receptor family.</text>
</comment>
<evidence type="ECO:0000313" key="16">
    <source>
        <dbReference type="EMBL" id="MDH1631316.1"/>
    </source>
</evidence>
<feature type="region of interest" description="Disordered" evidence="14">
    <location>
        <begin position="307"/>
        <end position="333"/>
    </location>
</feature>
<feature type="region of interest" description="Disordered" evidence="14">
    <location>
        <begin position="1"/>
        <end position="23"/>
    </location>
</feature>
<dbReference type="InterPro" id="IPR000531">
    <property type="entry name" value="Beta-barrel_TonB"/>
</dbReference>
<organism evidence="16 17">
    <name type="scientific">Pseudomonas mosselii</name>
    <dbReference type="NCBI Taxonomy" id="78327"/>
    <lineage>
        <taxon>Bacteria</taxon>
        <taxon>Pseudomonadati</taxon>
        <taxon>Pseudomonadota</taxon>
        <taxon>Gammaproteobacteria</taxon>
        <taxon>Pseudomonadales</taxon>
        <taxon>Pseudomonadaceae</taxon>
        <taxon>Pseudomonas</taxon>
    </lineage>
</organism>
<dbReference type="GO" id="GO:0009279">
    <property type="term" value="C:cell outer membrane"/>
    <property type="evidence" value="ECO:0007669"/>
    <property type="project" value="UniProtKB-SubCell"/>
</dbReference>
<evidence type="ECO:0000256" key="11">
    <source>
        <dbReference type="PROSITE-ProRule" id="PRU01360"/>
    </source>
</evidence>
<dbReference type="InterPro" id="IPR012910">
    <property type="entry name" value="Plug_dom"/>
</dbReference>
<evidence type="ECO:0000256" key="14">
    <source>
        <dbReference type="SAM" id="MobiDB-lite"/>
    </source>
</evidence>
<feature type="compositionally biased region" description="Polar residues" evidence="14">
    <location>
        <begin position="1"/>
        <end position="10"/>
    </location>
</feature>
<dbReference type="Gene3D" id="2.40.170.20">
    <property type="entry name" value="TonB-dependent receptor, beta-barrel domain"/>
    <property type="match status" value="1"/>
</dbReference>
<keyword evidence="4" id="KW-0410">Iron transport</keyword>
<feature type="compositionally biased region" description="Basic and acidic residues" evidence="14">
    <location>
        <begin position="309"/>
        <end position="331"/>
    </location>
</feature>
<keyword evidence="2 11" id="KW-0813">Transport</keyword>
<keyword evidence="16" id="KW-0675">Receptor</keyword>
<keyword evidence="6" id="KW-0732">Signal</keyword>
<keyword evidence="3 11" id="KW-1134">Transmembrane beta strand</keyword>
<dbReference type="Proteomes" id="UP001160882">
    <property type="component" value="Unassembled WGS sequence"/>
</dbReference>
<evidence type="ECO:0000256" key="2">
    <source>
        <dbReference type="ARBA" id="ARBA00022448"/>
    </source>
</evidence>
<dbReference type="InterPro" id="IPR011662">
    <property type="entry name" value="Secretin/TonB_short_N"/>
</dbReference>
<reference evidence="16" key="1">
    <citation type="submission" date="2022-09" db="EMBL/GenBank/DDBJ databases">
        <title>Intensive care unit water sources are persistently colonized with multi-drug resistant bacteria and are the site of extensive horizontal gene transfer of antibiotic resistance genes.</title>
        <authorList>
            <person name="Diorio-Toth L."/>
        </authorList>
    </citation>
    <scope>NUCLEOTIDE SEQUENCE</scope>
    <source>
        <strain evidence="16">GD03782</strain>
    </source>
</reference>
<keyword evidence="10 11" id="KW-0998">Cell outer membrane</keyword>
<dbReference type="Gene3D" id="3.55.50.30">
    <property type="match status" value="1"/>
</dbReference>
<keyword evidence="9 11" id="KW-0472">Membrane</keyword>
<accession>A0AA42UQH2</accession>
<feature type="short sequence motif" description="TonB C-terminal box" evidence="12">
    <location>
        <begin position="970"/>
        <end position="987"/>
    </location>
</feature>
<evidence type="ECO:0000256" key="1">
    <source>
        <dbReference type="ARBA" id="ARBA00004571"/>
    </source>
</evidence>
<evidence type="ECO:0000256" key="6">
    <source>
        <dbReference type="ARBA" id="ARBA00022729"/>
    </source>
</evidence>
<evidence type="ECO:0000256" key="10">
    <source>
        <dbReference type="ARBA" id="ARBA00023237"/>
    </source>
</evidence>
<dbReference type="InterPro" id="IPR039426">
    <property type="entry name" value="TonB-dep_rcpt-like"/>
</dbReference>
<evidence type="ECO:0000256" key="7">
    <source>
        <dbReference type="ARBA" id="ARBA00023004"/>
    </source>
</evidence>
<dbReference type="AlphaFoldDB" id="A0AA42UQH2"/>
<feature type="domain" description="Secretin/TonB short N-terminal" evidence="15">
    <location>
        <begin position="92"/>
        <end position="143"/>
    </location>
</feature>
<keyword evidence="7" id="KW-0408">Iron</keyword>
<dbReference type="PANTHER" id="PTHR30442">
    <property type="entry name" value="IRON III DICITRATE TRANSPORT PROTEIN FECA"/>
    <property type="match status" value="1"/>
</dbReference>
<protein>
    <submittedName>
        <fullName evidence="16">TonB-dependent receptor</fullName>
    </submittedName>
</protein>
<dbReference type="GO" id="GO:0033214">
    <property type="term" value="P:siderophore-iron import into cell"/>
    <property type="evidence" value="ECO:0007669"/>
    <property type="project" value="TreeGrafter"/>
</dbReference>
<evidence type="ECO:0000313" key="17">
    <source>
        <dbReference type="Proteomes" id="UP001160882"/>
    </source>
</evidence>
<dbReference type="EMBL" id="JAOCGG010000025">
    <property type="protein sequence ID" value="MDH1631316.1"/>
    <property type="molecule type" value="Genomic_DNA"/>
</dbReference>
<comment type="caution">
    <text evidence="16">The sequence shown here is derived from an EMBL/GenBank/DDBJ whole genome shotgun (WGS) entry which is preliminary data.</text>
</comment>
<evidence type="ECO:0000259" key="15">
    <source>
        <dbReference type="SMART" id="SM00965"/>
    </source>
</evidence>
<dbReference type="PANTHER" id="PTHR30442:SF0">
    <property type="entry name" value="FE(3+) DICITRATE TRANSPORT PROTEIN FECA"/>
    <property type="match status" value="1"/>
</dbReference>
<evidence type="ECO:0000256" key="13">
    <source>
        <dbReference type="RuleBase" id="RU003357"/>
    </source>
</evidence>
<proteinExistence type="inferred from homology"/>
<dbReference type="Pfam" id="PF07715">
    <property type="entry name" value="Plug"/>
    <property type="match status" value="1"/>
</dbReference>
<dbReference type="SUPFAM" id="SSF56935">
    <property type="entry name" value="Porins"/>
    <property type="match status" value="1"/>
</dbReference>
<keyword evidence="5 11" id="KW-0812">Transmembrane</keyword>